<dbReference type="OrthoDB" id="9970274at2759"/>
<evidence type="ECO:0000259" key="1">
    <source>
        <dbReference type="PROSITE" id="PS50181"/>
    </source>
</evidence>
<dbReference type="SUPFAM" id="SSF81383">
    <property type="entry name" value="F-box domain"/>
    <property type="match status" value="1"/>
</dbReference>
<dbReference type="PANTHER" id="PTHR31960:SF3">
    <property type="entry name" value="F-BOX PROTEIN PP2-A13"/>
    <property type="match status" value="1"/>
</dbReference>
<dbReference type="Gramene" id="PSS24348">
    <property type="protein sequence ID" value="PSS24348"/>
    <property type="gene ID" value="CEY00_Acc09096"/>
</dbReference>
<evidence type="ECO:0000313" key="3">
    <source>
        <dbReference type="Proteomes" id="UP000241394"/>
    </source>
</evidence>
<protein>
    <submittedName>
        <fullName evidence="2">F-box protein like</fullName>
    </submittedName>
</protein>
<sequence>MGASSSSFAISGSDNQALKVRLGDIPESCIALVLAYLDPPEICNLARLNRAFHGASSADFIWETKLPPNYRCIAEKLCDEAWAVWGRRICTRGSVDPIPSTVAPRRFGSRRVRVGFVCRSLRRLWRLRASMIGDTGSAFRPRNLDSRK</sequence>
<reference evidence="3" key="2">
    <citation type="journal article" date="2018" name="BMC Genomics">
        <title>A manually annotated Actinidia chinensis var. chinensis (kiwifruit) genome highlights the challenges associated with draft genomes and gene prediction in plants.</title>
        <authorList>
            <person name="Pilkington S.M."/>
            <person name="Crowhurst R."/>
            <person name="Hilario E."/>
            <person name="Nardozza S."/>
            <person name="Fraser L."/>
            <person name="Peng Y."/>
            <person name="Gunaseelan K."/>
            <person name="Simpson R."/>
            <person name="Tahir J."/>
            <person name="Deroles S.C."/>
            <person name="Templeton K."/>
            <person name="Luo Z."/>
            <person name="Davy M."/>
            <person name="Cheng C."/>
            <person name="McNeilage M."/>
            <person name="Scaglione D."/>
            <person name="Liu Y."/>
            <person name="Zhang Q."/>
            <person name="Datson P."/>
            <person name="De Silva N."/>
            <person name="Gardiner S.E."/>
            <person name="Bassett H."/>
            <person name="Chagne D."/>
            <person name="McCallum J."/>
            <person name="Dzierzon H."/>
            <person name="Deng C."/>
            <person name="Wang Y.Y."/>
            <person name="Barron L."/>
            <person name="Manako K."/>
            <person name="Bowen J."/>
            <person name="Foster T.M."/>
            <person name="Erridge Z.A."/>
            <person name="Tiffin H."/>
            <person name="Waite C.N."/>
            <person name="Davies K.M."/>
            <person name="Grierson E.P."/>
            <person name="Laing W.A."/>
            <person name="Kirk R."/>
            <person name="Chen X."/>
            <person name="Wood M."/>
            <person name="Montefiori M."/>
            <person name="Brummell D.A."/>
            <person name="Schwinn K.E."/>
            <person name="Catanach A."/>
            <person name="Fullerton C."/>
            <person name="Li D."/>
            <person name="Meiyalaghan S."/>
            <person name="Nieuwenhuizen N."/>
            <person name="Read N."/>
            <person name="Prakash R."/>
            <person name="Hunter D."/>
            <person name="Zhang H."/>
            <person name="McKenzie M."/>
            <person name="Knabel M."/>
            <person name="Harris A."/>
            <person name="Allan A.C."/>
            <person name="Gleave A."/>
            <person name="Chen A."/>
            <person name="Janssen B.J."/>
            <person name="Plunkett B."/>
            <person name="Ampomah-Dwamena C."/>
            <person name="Voogd C."/>
            <person name="Leif D."/>
            <person name="Lafferty D."/>
            <person name="Souleyre E.J.F."/>
            <person name="Varkonyi-Gasic E."/>
            <person name="Gambi F."/>
            <person name="Hanley J."/>
            <person name="Yao J.L."/>
            <person name="Cheung J."/>
            <person name="David K.M."/>
            <person name="Warren B."/>
            <person name="Marsh K."/>
            <person name="Snowden K.C."/>
            <person name="Lin-Wang K."/>
            <person name="Brian L."/>
            <person name="Martinez-Sanchez M."/>
            <person name="Wang M."/>
            <person name="Ileperuma N."/>
            <person name="Macnee N."/>
            <person name="Campin R."/>
            <person name="McAtee P."/>
            <person name="Drummond R.S.M."/>
            <person name="Espley R.V."/>
            <person name="Ireland H.S."/>
            <person name="Wu R."/>
            <person name="Atkinson R.G."/>
            <person name="Karunairetnam S."/>
            <person name="Bulley S."/>
            <person name="Chunkath S."/>
            <person name="Hanley Z."/>
            <person name="Storey R."/>
            <person name="Thrimawithana A.H."/>
            <person name="Thomson S."/>
            <person name="David C."/>
            <person name="Testolin R."/>
            <person name="Huang H."/>
            <person name="Hellens R.P."/>
            <person name="Schaffer R.J."/>
        </authorList>
    </citation>
    <scope>NUCLEOTIDE SEQUENCE [LARGE SCALE GENOMIC DNA]</scope>
    <source>
        <strain evidence="3">cv. Red5</strain>
    </source>
</reference>
<dbReference type="PROSITE" id="PS50181">
    <property type="entry name" value="FBOX"/>
    <property type="match status" value="1"/>
</dbReference>
<dbReference type="InterPro" id="IPR001810">
    <property type="entry name" value="F-box_dom"/>
</dbReference>
<organism evidence="2 3">
    <name type="scientific">Actinidia chinensis var. chinensis</name>
    <name type="common">Chinese soft-hair kiwi</name>
    <dbReference type="NCBI Taxonomy" id="1590841"/>
    <lineage>
        <taxon>Eukaryota</taxon>
        <taxon>Viridiplantae</taxon>
        <taxon>Streptophyta</taxon>
        <taxon>Embryophyta</taxon>
        <taxon>Tracheophyta</taxon>
        <taxon>Spermatophyta</taxon>
        <taxon>Magnoliopsida</taxon>
        <taxon>eudicotyledons</taxon>
        <taxon>Gunneridae</taxon>
        <taxon>Pentapetalae</taxon>
        <taxon>asterids</taxon>
        <taxon>Ericales</taxon>
        <taxon>Actinidiaceae</taxon>
        <taxon>Actinidia</taxon>
    </lineage>
</organism>
<feature type="domain" description="F-box" evidence="1">
    <location>
        <begin position="19"/>
        <end position="65"/>
    </location>
</feature>
<dbReference type="EMBL" id="NKQK01000008">
    <property type="protein sequence ID" value="PSS24348.1"/>
    <property type="molecule type" value="Genomic_DNA"/>
</dbReference>
<dbReference type="Proteomes" id="UP000241394">
    <property type="component" value="Chromosome LG8"/>
</dbReference>
<comment type="caution">
    <text evidence="2">The sequence shown here is derived from an EMBL/GenBank/DDBJ whole genome shotgun (WGS) entry which is preliminary data.</text>
</comment>
<dbReference type="CDD" id="cd22162">
    <property type="entry name" value="F-box_AtSKIP3-like"/>
    <property type="match status" value="1"/>
</dbReference>
<evidence type="ECO:0000313" key="2">
    <source>
        <dbReference type="EMBL" id="PSS24348.1"/>
    </source>
</evidence>
<keyword evidence="3" id="KW-1185">Reference proteome</keyword>
<reference evidence="2 3" key="1">
    <citation type="submission" date="2017-07" db="EMBL/GenBank/DDBJ databases">
        <title>An improved, manually edited Actinidia chinensis var. chinensis (kiwifruit) genome highlights the challenges associated with draft genomes and gene prediction in plants.</title>
        <authorList>
            <person name="Pilkington S."/>
            <person name="Crowhurst R."/>
            <person name="Hilario E."/>
            <person name="Nardozza S."/>
            <person name="Fraser L."/>
            <person name="Peng Y."/>
            <person name="Gunaseelan K."/>
            <person name="Simpson R."/>
            <person name="Tahir J."/>
            <person name="Deroles S."/>
            <person name="Templeton K."/>
            <person name="Luo Z."/>
            <person name="Davy M."/>
            <person name="Cheng C."/>
            <person name="Mcneilage M."/>
            <person name="Scaglione D."/>
            <person name="Liu Y."/>
            <person name="Zhang Q."/>
            <person name="Datson P."/>
            <person name="De Silva N."/>
            <person name="Gardiner S."/>
            <person name="Bassett H."/>
            <person name="Chagne D."/>
            <person name="Mccallum J."/>
            <person name="Dzierzon H."/>
            <person name="Deng C."/>
            <person name="Wang Y.-Y."/>
            <person name="Barron N."/>
            <person name="Manako K."/>
            <person name="Bowen J."/>
            <person name="Foster T."/>
            <person name="Erridge Z."/>
            <person name="Tiffin H."/>
            <person name="Waite C."/>
            <person name="Davies K."/>
            <person name="Grierson E."/>
            <person name="Laing W."/>
            <person name="Kirk R."/>
            <person name="Chen X."/>
            <person name="Wood M."/>
            <person name="Montefiori M."/>
            <person name="Brummell D."/>
            <person name="Schwinn K."/>
            <person name="Catanach A."/>
            <person name="Fullerton C."/>
            <person name="Li D."/>
            <person name="Meiyalaghan S."/>
            <person name="Nieuwenhuizen N."/>
            <person name="Read N."/>
            <person name="Prakash R."/>
            <person name="Hunter D."/>
            <person name="Zhang H."/>
            <person name="Mckenzie M."/>
            <person name="Knabel M."/>
            <person name="Harris A."/>
            <person name="Allan A."/>
            <person name="Chen A."/>
            <person name="Janssen B."/>
            <person name="Plunkett B."/>
            <person name="Dwamena C."/>
            <person name="Voogd C."/>
            <person name="Leif D."/>
            <person name="Lafferty D."/>
            <person name="Souleyre E."/>
            <person name="Varkonyi-Gasic E."/>
            <person name="Gambi F."/>
            <person name="Hanley J."/>
            <person name="Yao J.-L."/>
            <person name="Cheung J."/>
            <person name="David K."/>
            <person name="Warren B."/>
            <person name="Marsh K."/>
            <person name="Snowden K."/>
            <person name="Lin-Wang K."/>
            <person name="Brian L."/>
            <person name="Martinez-Sanchez M."/>
            <person name="Wang M."/>
            <person name="Ileperuma N."/>
            <person name="Macnee N."/>
            <person name="Campin R."/>
            <person name="Mcatee P."/>
            <person name="Drummond R."/>
            <person name="Espley R."/>
            <person name="Ireland H."/>
            <person name="Wu R."/>
            <person name="Atkinson R."/>
            <person name="Karunairetnam S."/>
            <person name="Bulley S."/>
            <person name="Chunkath S."/>
            <person name="Hanley Z."/>
            <person name="Storey R."/>
            <person name="Thrimawithana A."/>
            <person name="Thomson S."/>
            <person name="David C."/>
            <person name="Testolin R."/>
        </authorList>
    </citation>
    <scope>NUCLEOTIDE SEQUENCE [LARGE SCALE GENOMIC DNA]</scope>
    <source>
        <strain evidence="3">cv. Red5</strain>
        <tissue evidence="2">Young leaf</tissue>
    </source>
</reference>
<name>A0A2R6R9Y4_ACTCC</name>
<gene>
    <name evidence="2" type="ORF">CEY00_Acc09096</name>
</gene>
<dbReference type="STRING" id="1590841.A0A2R6R9Y4"/>
<proteinExistence type="predicted"/>
<dbReference type="InParanoid" id="A0A2R6R9Y4"/>
<dbReference type="Pfam" id="PF12937">
    <property type="entry name" value="F-box-like"/>
    <property type="match status" value="1"/>
</dbReference>
<dbReference type="AlphaFoldDB" id="A0A2R6R9Y4"/>
<dbReference type="InterPro" id="IPR036047">
    <property type="entry name" value="F-box-like_dom_sf"/>
</dbReference>
<accession>A0A2R6R9Y4</accession>
<dbReference type="PANTHER" id="PTHR31960">
    <property type="entry name" value="F-BOX PROTEIN PP2-A15"/>
    <property type="match status" value="1"/>
</dbReference>